<name>A0A090I6L6_METFO</name>
<dbReference type="AlphaFoldDB" id="A0A090I6L6"/>
<dbReference type="OrthoDB" id="75202at2157"/>
<dbReference type="KEGG" id="mfc:BRM9_0129"/>
<feature type="transmembrane region" description="Helical" evidence="1">
    <location>
        <begin position="27"/>
        <end position="48"/>
    </location>
</feature>
<keyword evidence="1" id="KW-0472">Membrane</keyword>
<keyword evidence="1" id="KW-1133">Transmembrane helix</keyword>
<reference evidence="4" key="3">
    <citation type="submission" date="2014-09" db="EMBL/GenBank/DDBJ databases">
        <authorList>
            <person name="Bishop-Lilly K.A."/>
            <person name="Broomall S.M."/>
            <person name="Chain P.S."/>
            <person name="Chertkov O."/>
            <person name="Coyne S.R."/>
            <person name="Daligault H.E."/>
            <person name="Davenport K.W."/>
            <person name="Erkkila T."/>
            <person name="Frey K.G."/>
            <person name="Gibbons H.S."/>
            <person name="Gu W."/>
            <person name="Jaissle J."/>
            <person name="Johnson S.L."/>
            <person name="Koroleva G.I."/>
            <person name="Ladner J.T."/>
            <person name="Lo C.-C."/>
            <person name="Minogue T.D."/>
            <person name="Munk C."/>
            <person name="Palacios G.F."/>
            <person name="Redden C.L."/>
            <person name="Rosenzweig C.N."/>
            <person name="Scholz M.B."/>
            <person name="Teshima H."/>
            <person name="Xu Y."/>
        </authorList>
    </citation>
    <scope>NUCLEOTIDE SEQUENCE</scope>
    <source>
        <strain evidence="4">Mb9</strain>
    </source>
</reference>
<dbReference type="STRING" id="2162.BRM9_0129"/>
<protein>
    <submittedName>
        <fullName evidence="3">Putative membrane protein</fullName>
    </submittedName>
</protein>
<dbReference type="EMBL" id="LN734822">
    <property type="protein sequence ID" value="CEL23749.1"/>
    <property type="molecule type" value="Genomic_DNA"/>
</dbReference>
<proteinExistence type="predicted"/>
<keyword evidence="1" id="KW-0812">Transmembrane</keyword>
<evidence type="ECO:0000313" key="2">
    <source>
        <dbReference type="EMBL" id="AIS30960.1"/>
    </source>
</evidence>
<evidence type="ECO:0000313" key="5">
    <source>
        <dbReference type="Proteomes" id="UP000062768"/>
    </source>
</evidence>
<accession>A0A090I6L6</accession>
<evidence type="ECO:0000313" key="3">
    <source>
        <dbReference type="EMBL" id="CEA13785.1"/>
    </source>
</evidence>
<sequence length="260" mass="29017">MKAKFTVLKKKMEGLKNKIRDHPHHQLILGIFTVLCLFMVMIPLYNVYSAEEPSPTPIVTSVVLGNESYGTVAKIGPYGNVSSPVKVAYILGEHPREHVAHKALGENIKENSQSLKYCYYLYYINVTKYASDFSKGRMNGQVLSNKYVVPDIAQESFSLAIDVHGTDGEYSKRVFLFTPLPKGTSLDIAHNLTNLVEGVPYYSAPNPSSTAYTTIPLIKKGVPAIVYESFTAQPYNLVKEQNRKFILGVDELNLEANPCY</sequence>
<dbReference type="GeneID" id="26738363"/>
<reference evidence="2" key="1">
    <citation type="submission" date="2013-12" db="EMBL/GenBank/DDBJ databases">
        <title>The complete genome sequence of Methanobacterium sp. BRM9.</title>
        <authorList>
            <consortium name="Pastoral Greenhouse Gas Research Consortium"/>
            <person name="Kelly W.J."/>
            <person name="Leahy S.C."/>
            <person name="Perry R."/>
            <person name="Li D."/>
            <person name="Altermann E."/>
            <person name="Lambie S.C."/>
            <person name="Attwood G.T."/>
        </authorList>
    </citation>
    <scope>NUCLEOTIDE SEQUENCE [LARGE SCALE GENOMIC DNA]</scope>
    <source>
        <strain evidence="2">BRM9</strain>
    </source>
</reference>
<dbReference type="PATRIC" id="fig|2162.10.peg.94"/>
<dbReference type="EMBL" id="CP006933">
    <property type="protein sequence ID" value="AIS30960.1"/>
    <property type="molecule type" value="Genomic_DNA"/>
</dbReference>
<evidence type="ECO:0000313" key="4">
    <source>
        <dbReference type="EMBL" id="CEL23749.1"/>
    </source>
</evidence>
<dbReference type="Proteomes" id="UP000062768">
    <property type="component" value="Chromosome I"/>
</dbReference>
<reference evidence="3" key="2">
    <citation type="submission" date="2014-08" db="EMBL/GenBank/DDBJ databases">
        <authorList>
            <person name="Wibberg D."/>
        </authorList>
    </citation>
    <scope>NUCLEOTIDE SEQUENCE</scope>
</reference>
<keyword evidence="5" id="KW-1185">Reference proteome</keyword>
<gene>
    <name evidence="2" type="ORF">BRM9_0129</name>
    <name evidence="3" type="ORF">DSM1535_1452</name>
    <name evidence="4" type="ORF">MB9_0093</name>
</gene>
<evidence type="ECO:0000256" key="1">
    <source>
        <dbReference type="SAM" id="Phobius"/>
    </source>
</evidence>
<dbReference type="RefSeq" id="WP_052399919.1">
    <property type="nucleotide sequence ID" value="NZ_CP006933.1"/>
</dbReference>
<dbReference type="EMBL" id="LN515531">
    <property type="protein sequence ID" value="CEA13785.1"/>
    <property type="molecule type" value="Genomic_DNA"/>
</dbReference>
<dbReference type="KEGG" id="mfi:DSM1535_1452"/>
<organism evidence="3">
    <name type="scientific">Methanobacterium formicicum</name>
    <dbReference type="NCBI Taxonomy" id="2162"/>
    <lineage>
        <taxon>Archaea</taxon>
        <taxon>Methanobacteriati</taxon>
        <taxon>Methanobacteriota</taxon>
        <taxon>Methanomada group</taxon>
        <taxon>Methanobacteria</taxon>
        <taxon>Methanobacteriales</taxon>
        <taxon>Methanobacteriaceae</taxon>
        <taxon>Methanobacterium</taxon>
    </lineage>
</organism>
<dbReference type="Proteomes" id="UP000029661">
    <property type="component" value="Chromosome"/>
</dbReference>